<comment type="caution">
    <text evidence="1">The sequence shown here is derived from an EMBL/GenBank/DDBJ whole genome shotgun (WGS) entry which is preliminary data.</text>
</comment>
<name>A0ABN9XZ36_9DINO</name>
<evidence type="ECO:0000313" key="2">
    <source>
        <dbReference type="Proteomes" id="UP001189429"/>
    </source>
</evidence>
<evidence type="ECO:0008006" key="3">
    <source>
        <dbReference type="Google" id="ProtNLM"/>
    </source>
</evidence>
<dbReference type="EMBL" id="CAUYUJ010021557">
    <property type="protein sequence ID" value="CAK0905421.1"/>
    <property type="molecule type" value="Genomic_DNA"/>
</dbReference>
<protein>
    <recommendedName>
        <fullName evidence="3">Calmodulin</fullName>
    </recommendedName>
</protein>
<dbReference type="Proteomes" id="UP001189429">
    <property type="component" value="Unassembled WGS sequence"/>
</dbReference>
<organism evidence="1 2">
    <name type="scientific">Prorocentrum cordatum</name>
    <dbReference type="NCBI Taxonomy" id="2364126"/>
    <lineage>
        <taxon>Eukaryota</taxon>
        <taxon>Sar</taxon>
        <taxon>Alveolata</taxon>
        <taxon>Dinophyceae</taxon>
        <taxon>Prorocentrales</taxon>
        <taxon>Prorocentraceae</taxon>
        <taxon>Prorocentrum</taxon>
    </lineage>
</organism>
<keyword evidence="2" id="KW-1185">Reference proteome</keyword>
<evidence type="ECO:0000313" key="1">
    <source>
        <dbReference type="EMBL" id="CAK0905421.1"/>
    </source>
</evidence>
<gene>
    <name evidence="1" type="ORF">PCOR1329_LOCUS81137</name>
</gene>
<accession>A0ABN9XZ36</accession>
<sequence>MAFLDAGDLFAYYDRAGTGVLGSAEFTAALRAGGACPSRRDVEDAHSSGRPLDAANFRLTLRALQQRRTSPALLAERLAALADEIPLDAAGLEHVATSVGGEPLEGAELDLLLQLAPVGADPCGAVDFVNDIDLVKWNNHVQVMPRGC</sequence>
<proteinExistence type="predicted"/>
<reference evidence="1" key="1">
    <citation type="submission" date="2023-10" db="EMBL/GenBank/DDBJ databases">
        <authorList>
            <person name="Chen Y."/>
            <person name="Shah S."/>
            <person name="Dougan E. K."/>
            <person name="Thang M."/>
            <person name="Chan C."/>
        </authorList>
    </citation>
    <scope>NUCLEOTIDE SEQUENCE [LARGE SCALE GENOMIC DNA]</scope>
</reference>